<dbReference type="Gene3D" id="3.40.50.620">
    <property type="entry name" value="HUPs"/>
    <property type="match status" value="1"/>
</dbReference>
<dbReference type="PANTHER" id="PTHR21342">
    <property type="entry name" value="PHOSPHOPANTETHEINE ADENYLYLTRANSFERASE"/>
    <property type="match status" value="1"/>
</dbReference>
<evidence type="ECO:0000256" key="8">
    <source>
        <dbReference type="ARBA" id="ARBA00029346"/>
    </source>
</evidence>
<keyword evidence="3 9" id="KW-0548">Nucleotidyltransferase</keyword>
<feature type="domain" description="Cytidyltransferase-like" evidence="10">
    <location>
        <begin position="6"/>
        <end position="134"/>
    </location>
</feature>
<comment type="subunit">
    <text evidence="9">Homohexamer.</text>
</comment>
<keyword evidence="7 9" id="KW-0173">Coenzyme A biosynthesis</keyword>
<feature type="binding site" evidence="9">
    <location>
        <position position="74"/>
    </location>
    <ligand>
        <name>substrate</name>
    </ligand>
</feature>
<feature type="binding site" evidence="9">
    <location>
        <position position="88"/>
    </location>
    <ligand>
        <name>substrate</name>
    </ligand>
</feature>
<dbReference type="Proteomes" id="UP000035760">
    <property type="component" value="Unassembled WGS sequence"/>
</dbReference>
<dbReference type="InterPro" id="IPR004821">
    <property type="entry name" value="Cyt_trans-like"/>
</dbReference>
<comment type="similarity">
    <text evidence="9">Belongs to the bacterial CoaD family.</text>
</comment>
<dbReference type="GO" id="GO:0005524">
    <property type="term" value="F:ATP binding"/>
    <property type="evidence" value="ECO:0007669"/>
    <property type="project" value="UniProtKB-KW"/>
</dbReference>
<proteinExistence type="inferred from homology"/>
<sequence>MPVAAIYPGTFDPITRGHIDLVERGARMFDHLTVSVAANPNKQPLFSLAERVELAREALAHLPNVVVCGFDILLVNHAKQIGAHVILRGLRAVSDFEFEFQLANMNRRLYPDIESVFLTPAEQYSFISSSLVREVAKLGGNIAPFVHPKVEAALAAKFASRK</sequence>
<comment type="catalytic activity">
    <reaction evidence="8 9">
        <text>(R)-4'-phosphopantetheine + ATP + H(+) = 3'-dephospho-CoA + diphosphate</text>
        <dbReference type="Rhea" id="RHEA:19801"/>
        <dbReference type="ChEBI" id="CHEBI:15378"/>
        <dbReference type="ChEBI" id="CHEBI:30616"/>
        <dbReference type="ChEBI" id="CHEBI:33019"/>
        <dbReference type="ChEBI" id="CHEBI:57328"/>
        <dbReference type="ChEBI" id="CHEBI:61723"/>
        <dbReference type="EC" id="2.7.7.3"/>
    </reaction>
</comment>
<dbReference type="InterPro" id="IPR001980">
    <property type="entry name" value="PPAT"/>
</dbReference>
<dbReference type="UniPathway" id="UPA00241">
    <property type="reaction ID" value="UER00355"/>
</dbReference>
<evidence type="ECO:0000256" key="1">
    <source>
        <dbReference type="ARBA" id="ARBA00022490"/>
    </source>
</evidence>
<evidence type="ECO:0000256" key="7">
    <source>
        <dbReference type="ARBA" id="ARBA00022993"/>
    </source>
</evidence>
<dbReference type="NCBIfam" id="TIGR00125">
    <property type="entry name" value="cyt_tran_rel"/>
    <property type="match status" value="1"/>
</dbReference>
<dbReference type="STRING" id="1400863.BN873_230059"/>
<feature type="binding site" evidence="9">
    <location>
        <begin position="10"/>
        <end position="11"/>
    </location>
    <ligand>
        <name>ATP</name>
        <dbReference type="ChEBI" id="CHEBI:30616"/>
    </ligand>
</feature>
<evidence type="ECO:0000256" key="3">
    <source>
        <dbReference type="ARBA" id="ARBA00022695"/>
    </source>
</evidence>
<feature type="binding site" evidence="9">
    <location>
        <position position="18"/>
    </location>
    <ligand>
        <name>ATP</name>
        <dbReference type="ChEBI" id="CHEBI:30616"/>
    </ligand>
</feature>
<dbReference type="OrthoDB" id="9806661at2"/>
<keyword evidence="12" id="KW-1185">Reference proteome</keyword>
<dbReference type="EMBL" id="CBTJ020000029">
    <property type="protein sequence ID" value="CDI02044.1"/>
    <property type="molecule type" value="Genomic_DNA"/>
</dbReference>
<evidence type="ECO:0000313" key="12">
    <source>
        <dbReference type="Proteomes" id="UP000035760"/>
    </source>
</evidence>
<evidence type="ECO:0000256" key="9">
    <source>
        <dbReference type="HAMAP-Rule" id="MF_00151"/>
    </source>
</evidence>
<dbReference type="GO" id="GO:0004595">
    <property type="term" value="F:pantetheine-phosphate adenylyltransferase activity"/>
    <property type="evidence" value="ECO:0007669"/>
    <property type="project" value="UniProtKB-UniRule"/>
</dbReference>
<dbReference type="NCBIfam" id="TIGR01510">
    <property type="entry name" value="coaD_prev_kdtB"/>
    <property type="match status" value="1"/>
</dbReference>
<dbReference type="Pfam" id="PF01467">
    <property type="entry name" value="CTP_transf_like"/>
    <property type="match status" value="1"/>
</dbReference>
<dbReference type="GO" id="GO:0005737">
    <property type="term" value="C:cytoplasm"/>
    <property type="evidence" value="ECO:0007669"/>
    <property type="project" value="UniProtKB-SubCell"/>
</dbReference>
<feature type="binding site" evidence="9">
    <location>
        <position position="10"/>
    </location>
    <ligand>
        <name>substrate</name>
    </ligand>
</feature>
<dbReference type="GO" id="GO:0015937">
    <property type="term" value="P:coenzyme A biosynthetic process"/>
    <property type="evidence" value="ECO:0007669"/>
    <property type="project" value="UniProtKB-UniRule"/>
</dbReference>
<dbReference type="RefSeq" id="WP_048671744.1">
    <property type="nucleotide sequence ID" value="NZ_CBTJ020000029.1"/>
</dbReference>
<dbReference type="SUPFAM" id="SSF52374">
    <property type="entry name" value="Nucleotidylyl transferase"/>
    <property type="match status" value="1"/>
</dbReference>
<evidence type="ECO:0000259" key="10">
    <source>
        <dbReference type="Pfam" id="PF01467"/>
    </source>
</evidence>
<feature type="binding site" evidence="9">
    <location>
        <begin position="124"/>
        <end position="130"/>
    </location>
    <ligand>
        <name>ATP</name>
        <dbReference type="ChEBI" id="CHEBI:30616"/>
    </ligand>
</feature>
<evidence type="ECO:0000256" key="6">
    <source>
        <dbReference type="ARBA" id="ARBA00022842"/>
    </source>
</evidence>
<comment type="cofactor">
    <cofactor evidence="9">
        <name>Mg(2+)</name>
        <dbReference type="ChEBI" id="CHEBI:18420"/>
    </cofactor>
</comment>
<feature type="site" description="Transition state stabilizer" evidence="9">
    <location>
        <position position="18"/>
    </location>
</feature>
<feature type="binding site" evidence="9">
    <location>
        <begin position="89"/>
        <end position="91"/>
    </location>
    <ligand>
        <name>ATP</name>
        <dbReference type="ChEBI" id="CHEBI:30616"/>
    </ligand>
</feature>
<keyword evidence="2 9" id="KW-0808">Transferase</keyword>
<gene>
    <name evidence="9 11" type="primary">coaD</name>
    <name evidence="11" type="ORF">BN873_230059</name>
</gene>
<organism evidence="11 12">
    <name type="scientific">Candidatus Competibacter denitrificans Run_A_D11</name>
    <dbReference type="NCBI Taxonomy" id="1400863"/>
    <lineage>
        <taxon>Bacteria</taxon>
        <taxon>Pseudomonadati</taxon>
        <taxon>Pseudomonadota</taxon>
        <taxon>Gammaproteobacteria</taxon>
        <taxon>Candidatus Competibacteraceae</taxon>
        <taxon>Candidatus Competibacter</taxon>
    </lineage>
</organism>
<feature type="binding site" evidence="9">
    <location>
        <position position="99"/>
    </location>
    <ligand>
        <name>ATP</name>
        <dbReference type="ChEBI" id="CHEBI:30616"/>
    </ligand>
</feature>
<dbReference type="PANTHER" id="PTHR21342:SF1">
    <property type="entry name" value="PHOSPHOPANTETHEINE ADENYLYLTRANSFERASE"/>
    <property type="match status" value="1"/>
</dbReference>
<evidence type="ECO:0000313" key="11">
    <source>
        <dbReference type="EMBL" id="CDI02044.1"/>
    </source>
</evidence>
<evidence type="ECO:0000256" key="5">
    <source>
        <dbReference type="ARBA" id="ARBA00022840"/>
    </source>
</evidence>
<evidence type="ECO:0000256" key="4">
    <source>
        <dbReference type="ARBA" id="ARBA00022741"/>
    </source>
</evidence>
<protein>
    <recommendedName>
        <fullName evidence="9">Phosphopantetheine adenylyltransferase</fullName>
        <ecNumber evidence="9">2.7.7.3</ecNumber>
    </recommendedName>
    <alternativeName>
        <fullName evidence="9">Dephospho-CoA pyrophosphorylase</fullName>
    </alternativeName>
    <alternativeName>
        <fullName evidence="9">Pantetheine-phosphate adenylyltransferase</fullName>
        <shortName evidence="9">PPAT</shortName>
    </alternativeName>
</protein>
<keyword evidence="5 9" id="KW-0067">ATP-binding</keyword>
<dbReference type="PRINTS" id="PR01020">
    <property type="entry name" value="LPSBIOSNTHSS"/>
</dbReference>
<name>W6M605_9GAMM</name>
<reference evidence="11" key="2">
    <citation type="submission" date="2014-03" db="EMBL/GenBank/DDBJ databases">
        <title>Candidatus Competibacter-lineage genomes retrieved from metagenomes reveal functional metabolic diversity.</title>
        <authorList>
            <person name="McIlroy S.J."/>
            <person name="Albertsen M."/>
            <person name="Andresen E.K."/>
            <person name="Saunders A.M."/>
            <person name="Kristiansen R."/>
            <person name="Stokholm-Bjerregaard M."/>
            <person name="Nielsen K.L."/>
            <person name="Nielsen P.H."/>
        </authorList>
    </citation>
    <scope>NUCLEOTIDE SEQUENCE</scope>
    <source>
        <strain evidence="11">Run_A_D11</strain>
    </source>
</reference>
<evidence type="ECO:0000256" key="2">
    <source>
        <dbReference type="ARBA" id="ARBA00022679"/>
    </source>
</evidence>
<comment type="function">
    <text evidence="9">Reversibly transfers an adenylyl group from ATP to 4'-phosphopantetheine, yielding dephospho-CoA (dPCoA) and pyrophosphate.</text>
</comment>
<comment type="pathway">
    <text evidence="9">Cofactor biosynthesis; coenzyme A biosynthesis; CoA from (R)-pantothenate: step 4/5.</text>
</comment>
<dbReference type="AlphaFoldDB" id="W6M605"/>
<accession>W6M605</accession>
<dbReference type="EC" id="2.7.7.3" evidence="9"/>
<dbReference type="HAMAP" id="MF_00151">
    <property type="entry name" value="PPAT_bact"/>
    <property type="match status" value="1"/>
</dbReference>
<keyword evidence="4 9" id="KW-0547">Nucleotide-binding</keyword>
<keyword evidence="6 9" id="KW-0460">Magnesium</keyword>
<dbReference type="InterPro" id="IPR014729">
    <property type="entry name" value="Rossmann-like_a/b/a_fold"/>
</dbReference>
<dbReference type="CDD" id="cd02163">
    <property type="entry name" value="PPAT"/>
    <property type="match status" value="1"/>
</dbReference>
<keyword evidence="1 9" id="KW-0963">Cytoplasm</keyword>
<feature type="binding site" evidence="9">
    <location>
        <position position="42"/>
    </location>
    <ligand>
        <name>substrate</name>
    </ligand>
</feature>
<comment type="caution">
    <text evidence="11">The sequence shown here is derived from an EMBL/GenBank/DDBJ whole genome shotgun (WGS) entry which is preliminary data.</text>
</comment>
<comment type="subcellular location">
    <subcellularLocation>
        <location evidence="9">Cytoplasm</location>
    </subcellularLocation>
</comment>
<reference evidence="11" key="1">
    <citation type="submission" date="2013-07" db="EMBL/GenBank/DDBJ databases">
        <authorList>
            <person name="McIlroy S."/>
        </authorList>
    </citation>
    <scope>NUCLEOTIDE SEQUENCE [LARGE SCALE GENOMIC DNA]</scope>
    <source>
        <strain evidence="11">Run_A_D11</strain>
    </source>
</reference>